<feature type="compositionally biased region" description="Polar residues" evidence="1">
    <location>
        <begin position="28"/>
        <end position="60"/>
    </location>
</feature>
<evidence type="ECO:0000313" key="3">
    <source>
        <dbReference type="EMBL" id="USG65671.1"/>
    </source>
</evidence>
<keyword evidence="3" id="KW-0449">Lipoprotein</keyword>
<evidence type="ECO:0000256" key="1">
    <source>
        <dbReference type="SAM" id="MobiDB-lite"/>
    </source>
</evidence>
<feature type="region of interest" description="Disordered" evidence="1">
    <location>
        <begin position="23"/>
        <end position="74"/>
    </location>
</feature>
<feature type="domain" description="TcaA protein NTF2-like" evidence="2">
    <location>
        <begin position="80"/>
        <end position="189"/>
    </location>
</feature>
<dbReference type="Pfam" id="PF22819">
    <property type="entry name" value="TcaA_5th"/>
    <property type="match status" value="1"/>
</dbReference>
<evidence type="ECO:0000313" key="4">
    <source>
        <dbReference type="Proteomes" id="UP001056500"/>
    </source>
</evidence>
<proteinExistence type="predicted"/>
<organism evidence="3 4">
    <name type="scientific">Brevibacillus ruminantium</name>
    <dbReference type="NCBI Taxonomy" id="2950604"/>
    <lineage>
        <taxon>Bacteria</taxon>
        <taxon>Bacillati</taxon>
        <taxon>Bacillota</taxon>
        <taxon>Bacilli</taxon>
        <taxon>Bacillales</taxon>
        <taxon>Paenibacillaceae</taxon>
        <taxon>Brevibacillus</taxon>
    </lineage>
</organism>
<accession>A0ABY4WFR4</accession>
<dbReference type="EMBL" id="CP098755">
    <property type="protein sequence ID" value="USG65671.1"/>
    <property type="molecule type" value="Genomic_DNA"/>
</dbReference>
<evidence type="ECO:0000259" key="2">
    <source>
        <dbReference type="Pfam" id="PF22819"/>
    </source>
</evidence>
<gene>
    <name evidence="3" type="ORF">NDK47_26835</name>
</gene>
<reference evidence="3" key="1">
    <citation type="submission" date="2022-06" db="EMBL/GenBank/DDBJ databases">
        <title>Genome sequencing of Brevibacillus sp. BB3-R1.</title>
        <authorList>
            <person name="Heo J."/>
            <person name="Lee D."/>
            <person name="Won M."/>
            <person name="Han B.-H."/>
            <person name="Hong S.-B."/>
            <person name="Kwon S.-W."/>
        </authorList>
    </citation>
    <scope>NUCLEOTIDE SEQUENCE</scope>
    <source>
        <strain evidence="3">BB3-R1</strain>
    </source>
</reference>
<dbReference type="Proteomes" id="UP001056500">
    <property type="component" value="Chromosome"/>
</dbReference>
<dbReference type="RefSeq" id="WP_251872758.1">
    <property type="nucleotide sequence ID" value="NZ_CP098755.1"/>
</dbReference>
<dbReference type="InterPro" id="IPR054528">
    <property type="entry name" value="TcaA_5th"/>
</dbReference>
<sequence length="196" mass="21735">MKKMLFLVTFTLILTGCGGKESAAPDTATINAQPGQSVTDHVQAASQESPQAGEASQQSVEKPEASGEQNDDAKADTFHVENIVSGYEDLIIGAINQKDFSYVKDFLLPDSPVYQEQEKLIEDLGKKGVSLKLIDSRIEDIKESNQPNEYLVDVQTELEITKANETKTKEIKKVYTVLSQDDNLYIKEIKADQTYE</sequence>
<keyword evidence="4" id="KW-1185">Reference proteome</keyword>
<feature type="compositionally biased region" description="Basic and acidic residues" evidence="1">
    <location>
        <begin position="61"/>
        <end position="74"/>
    </location>
</feature>
<dbReference type="PROSITE" id="PS51257">
    <property type="entry name" value="PROKAR_LIPOPROTEIN"/>
    <property type="match status" value="1"/>
</dbReference>
<protein>
    <submittedName>
        <fullName evidence="3">Membrane lipoprotein lipid attachment site-containing protein</fullName>
    </submittedName>
</protein>
<name>A0ABY4WFR4_9BACL</name>